<dbReference type="EMBL" id="CP036313">
    <property type="protein sequence ID" value="QBH14274.1"/>
    <property type="molecule type" value="Genomic_DNA"/>
</dbReference>
<keyword evidence="19" id="KW-1185">Reference proteome</keyword>
<evidence type="ECO:0000259" key="15">
    <source>
        <dbReference type="Pfam" id="PF08267"/>
    </source>
</evidence>
<dbReference type="RefSeq" id="WP_111954772.1">
    <property type="nucleotide sequence ID" value="NZ_CP036313.1"/>
</dbReference>
<dbReference type="Pfam" id="PF08267">
    <property type="entry name" value="Meth_synt_1"/>
    <property type="match status" value="1"/>
</dbReference>
<protein>
    <recommendedName>
        <fullName evidence="10">5-methyltetrahydropteroyltriglutamate--homocysteine methyltransferase</fullName>
        <ecNumber evidence="10">2.1.1.14</ecNumber>
    </recommendedName>
    <alternativeName>
        <fullName evidence="10">Cobalamin-independent methionine synthase</fullName>
    </alternativeName>
    <alternativeName>
        <fullName evidence="10">Methionine synthase, vitamin-B12 independent isozyme</fullName>
    </alternativeName>
</protein>
<dbReference type="UniPathway" id="UPA00051">
    <property type="reaction ID" value="UER00082"/>
</dbReference>
<evidence type="ECO:0000256" key="7">
    <source>
        <dbReference type="ARBA" id="ARBA00022723"/>
    </source>
</evidence>
<comment type="function">
    <text evidence="1 10">Catalyzes the transfer of a methyl group from 5-methyltetrahydrofolate to homocysteine resulting in methionine formation.</text>
</comment>
<evidence type="ECO:0000256" key="2">
    <source>
        <dbReference type="ARBA" id="ARBA00004681"/>
    </source>
</evidence>
<dbReference type="GO" id="GO:0008270">
    <property type="term" value="F:zinc ion binding"/>
    <property type="evidence" value="ECO:0007669"/>
    <property type="project" value="InterPro"/>
</dbReference>
<dbReference type="PANTHER" id="PTHR30519">
    <property type="entry name" value="5-METHYLTETRAHYDROPTEROYLTRIGLUTAMATE--HOMOCYSTEINE METHYLTRANSFERASE"/>
    <property type="match status" value="1"/>
</dbReference>
<dbReference type="InterPro" id="IPR002629">
    <property type="entry name" value="Met_Synth_C/arc"/>
</dbReference>
<evidence type="ECO:0000313" key="19">
    <source>
        <dbReference type="Proteomes" id="UP000293902"/>
    </source>
</evidence>
<feature type="binding site" evidence="12">
    <location>
        <position position="667"/>
    </location>
    <ligand>
        <name>Zn(2+)</name>
        <dbReference type="ChEBI" id="CHEBI:29105"/>
        <label>1</label>
        <note>catalytic</note>
    </ligand>
</feature>
<dbReference type="NCBIfam" id="TIGR01371">
    <property type="entry name" value="met_syn_B12ind"/>
    <property type="match status" value="1"/>
</dbReference>
<feature type="binding site" evidence="10">
    <location>
        <position position="607"/>
    </location>
    <ligand>
        <name>5-methyltetrahydropteroyltri-L-glutamate</name>
        <dbReference type="ChEBI" id="CHEBI:58207"/>
    </ligand>
</feature>
<keyword evidence="7 10" id="KW-0479">Metal-binding</keyword>
<sequence>MKTHNLGFPRIGDNRELKHALESYWRGETSQNELLETGAHLRKNNWECQKELDYVPVGDFSFYDHVLDTSWMLGNIPARAQKTGGSTLDRYFRTARGQSAGDGEDNQISAGEMTKWFDTNYHYIVPEFDPSTEFCLDDGSLLDQVQEAQKAGVNPKPVVLGPVTYLFLGKAENFDKKTLLKKLLPEYVGLLNRLAARDVEWVQIDEPLLVTDLDNDWKHMLKQTYQALANESVKIMLATYFGPLDDNLDLALSLPVQALHVDAVRGKDQVPDLVSRLPEHMVLSLGVIDGRNIWKTDLNTLLDQLTPIHDQLGDRLWLAPSCSMLHVPVDLEIETGLDTELLSWMAFARQKLVELDLLAKALNQGRTIVAAALEENAKALENRKKSPRIHNPGVQARLAQVDDSWGERNLPYPERAKRHKEKLNLPLYPTTTIGSFPQTKEIRSLRLKFKRGQIGLNDYTTGIRDQMKSTIEFQEETGLDVLVHGEAERNDMVEYFGERLDGFAFSRYGWVQSYGSRCVKPPILFGDVSRPQPMTVMWIVYAQSLSEKPVKGMLTGPVTILNWSFVRDDQSRADTCRQIALAIRDEVLDLEKAGVSIIQIDEAALREGLPLRKNQWEEYLNWAVEAFRIAANGVKDETQLHTHMCYSEFNDIIDAITRMDADVITIEASRSNMEILNAFDETAYPNEIGPGVYDIHSPNVPSVDFIVTNMKEAAKRIPRERLWINPDCGLKTRSWPETKESLKNLVEAAKVLRAAATA</sequence>
<feature type="binding site" evidence="10">
    <location>
        <position position="645"/>
    </location>
    <ligand>
        <name>Zn(2+)</name>
        <dbReference type="ChEBI" id="CHEBI:29105"/>
        <note>catalytic</note>
    </ligand>
</feature>
<dbReference type="GO" id="GO:0071265">
    <property type="term" value="P:L-methionine biosynthetic process"/>
    <property type="evidence" value="ECO:0007669"/>
    <property type="project" value="UniProtKB-ARBA"/>
</dbReference>
<feature type="binding site" evidence="11">
    <location>
        <position position="18"/>
    </location>
    <ligand>
        <name>5-methyltetrahydropteroyltri-L-glutamate</name>
        <dbReference type="ChEBI" id="CHEBI:58207"/>
    </ligand>
</feature>
<dbReference type="AlphaFoldDB" id="A0A328FIG1"/>
<feature type="binding site" evidence="10">
    <location>
        <position position="115"/>
    </location>
    <ligand>
        <name>5-methyltetrahydropteroyltri-L-glutamate</name>
        <dbReference type="ChEBI" id="CHEBI:58207"/>
    </ligand>
</feature>
<comment type="catalytic activity">
    <reaction evidence="10">
        <text>5-methyltetrahydropteroyltri-L-glutamate + L-homocysteine = tetrahydropteroyltri-L-glutamate + L-methionine</text>
        <dbReference type="Rhea" id="RHEA:21196"/>
        <dbReference type="ChEBI" id="CHEBI:57844"/>
        <dbReference type="ChEBI" id="CHEBI:58140"/>
        <dbReference type="ChEBI" id="CHEBI:58199"/>
        <dbReference type="ChEBI" id="CHEBI:58207"/>
        <dbReference type="EC" id="2.1.1.14"/>
    </reaction>
</comment>
<evidence type="ECO:0000256" key="5">
    <source>
        <dbReference type="ARBA" id="ARBA00022605"/>
    </source>
</evidence>
<feature type="binding site" evidence="10 11">
    <location>
        <position position="601"/>
    </location>
    <ligand>
        <name>L-methionine</name>
        <dbReference type="ChEBI" id="CHEBI:57844"/>
    </ligand>
</feature>
<feature type="binding site" evidence="10 11">
    <location>
        <position position="486"/>
    </location>
    <ligand>
        <name>L-methionine</name>
        <dbReference type="ChEBI" id="CHEBI:57844"/>
    </ligand>
</feature>
<dbReference type="OrthoDB" id="244285at2"/>
<dbReference type="SUPFAM" id="SSF51726">
    <property type="entry name" value="UROD/MetE-like"/>
    <property type="match status" value="2"/>
</dbReference>
<keyword evidence="6 10" id="KW-0808">Transferase</keyword>
<dbReference type="PIRSF" id="PIRSF000382">
    <property type="entry name" value="MeTrfase_B12_ind"/>
    <property type="match status" value="1"/>
</dbReference>
<feature type="binding site" evidence="12">
    <location>
        <position position="645"/>
    </location>
    <ligand>
        <name>Zn(2+)</name>
        <dbReference type="ChEBI" id="CHEBI:29105"/>
        <label>1</label>
        <note>catalytic</note>
    </ligand>
</feature>
<evidence type="ECO:0000256" key="9">
    <source>
        <dbReference type="ARBA" id="ARBA00023167"/>
    </source>
</evidence>
<evidence type="ECO:0000256" key="13">
    <source>
        <dbReference type="PIRSR" id="PIRSR000382-3"/>
    </source>
</evidence>
<dbReference type="NCBIfam" id="NF003556">
    <property type="entry name" value="PRK05222.1"/>
    <property type="match status" value="1"/>
</dbReference>
<feature type="binding site" evidence="10">
    <location>
        <position position="486"/>
    </location>
    <ligand>
        <name>L-homocysteine</name>
        <dbReference type="ChEBI" id="CHEBI:58199"/>
    </ligand>
</feature>
<comment type="similarity">
    <text evidence="3 10">Belongs to the vitamin-B12 independent methionine synthase family.</text>
</comment>
<evidence type="ECO:0000256" key="11">
    <source>
        <dbReference type="PIRSR" id="PIRSR000382-1"/>
    </source>
</evidence>
<evidence type="ECO:0000256" key="12">
    <source>
        <dbReference type="PIRSR" id="PIRSR000382-2"/>
    </source>
</evidence>
<keyword evidence="4 10" id="KW-0489">Methyltransferase</keyword>
<keyword evidence="5 10" id="KW-0028">Amino-acid biosynthesis</keyword>
<dbReference type="Pfam" id="PF01717">
    <property type="entry name" value="Meth_synt_2"/>
    <property type="match status" value="1"/>
</dbReference>
<organism evidence="17 18">
    <name type="scientific">Desulfobacter hydrogenophilus</name>
    <dbReference type="NCBI Taxonomy" id="2291"/>
    <lineage>
        <taxon>Bacteria</taxon>
        <taxon>Pseudomonadati</taxon>
        <taxon>Thermodesulfobacteriota</taxon>
        <taxon>Desulfobacteria</taxon>
        <taxon>Desulfobacterales</taxon>
        <taxon>Desulfobacteraceae</taxon>
        <taxon>Desulfobacter</taxon>
    </lineage>
</organism>
<comment type="cofactor">
    <cofactor evidence="12">
        <name>Zn(2+)</name>
        <dbReference type="ChEBI" id="CHEBI:29105"/>
    </cofactor>
    <text evidence="12">Binds 2 Zn(2+) ions per subunit.</text>
</comment>
<evidence type="ECO:0000259" key="14">
    <source>
        <dbReference type="Pfam" id="PF01717"/>
    </source>
</evidence>
<dbReference type="EC" id="2.1.1.14" evidence="10"/>
<dbReference type="EMBL" id="QLNI01000010">
    <property type="protein sequence ID" value="RAM02797.1"/>
    <property type="molecule type" value="Genomic_DNA"/>
</dbReference>
<evidence type="ECO:0000313" key="17">
    <source>
        <dbReference type="EMBL" id="RAM02797.1"/>
    </source>
</evidence>
<dbReference type="InterPro" id="IPR006276">
    <property type="entry name" value="Cobalamin-indep_Met_synthase"/>
</dbReference>
<reference evidence="16 19" key="2">
    <citation type="submission" date="2019-02" db="EMBL/GenBank/DDBJ databases">
        <title>Complete genome sequence of Desulfobacter hydrogenophilus AcRS1.</title>
        <authorList>
            <person name="Marietou A."/>
            <person name="Lund M.B."/>
            <person name="Marshall I.P.G."/>
            <person name="Schreiber L."/>
            <person name="Jorgensen B."/>
        </authorList>
    </citation>
    <scope>NUCLEOTIDE SEQUENCE [LARGE SCALE GENOMIC DNA]</scope>
    <source>
        <strain evidence="16 19">AcRS1</strain>
    </source>
</reference>
<comment type="cofactor">
    <cofactor evidence="10">
        <name>Zn(2+)</name>
        <dbReference type="ChEBI" id="CHEBI:29105"/>
    </cofactor>
    <text evidence="10">Binds 1 zinc ion per subunit.</text>
</comment>
<dbReference type="InterPro" id="IPR038071">
    <property type="entry name" value="UROD/MetE-like_sf"/>
</dbReference>
<feature type="binding site" evidence="12">
    <location>
        <position position="643"/>
    </location>
    <ligand>
        <name>Zn(2+)</name>
        <dbReference type="ChEBI" id="CHEBI:29105"/>
        <label>1</label>
        <note>catalytic</note>
    </ligand>
</feature>
<dbReference type="GO" id="GO:0003871">
    <property type="term" value="F:5-methyltetrahydropteroyltriglutamate-homocysteine S-methyltransferase activity"/>
    <property type="evidence" value="ECO:0007669"/>
    <property type="project" value="UniProtKB-UniRule"/>
</dbReference>
<evidence type="ECO:0000256" key="10">
    <source>
        <dbReference type="HAMAP-Rule" id="MF_00172"/>
    </source>
</evidence>
<proteinExistence type="inferred from homology"/>
<feature type="binding site" evidence="10 11">
    <location>
        <begin position="433"/>
        <end position="435"/>
    </location>
    <ligand>
        <name>L-methionine</name>
        <dbReference type="ChEBI" id="CHEBI:57844"/>
    </ligand>
</feature>
<feature type="binding site" evidence="10 11">
    <location>
        <begin position="517"/>
        <end position="518"/>
    </location>
    <ligand>
        <name>5-methyltetrahydropteroyltri-L-glutamate</name>
        <dbReference type="ChEBI" id="CHEBI:58207"/>
    </ligand>
</feature>
<evidence type="ECO:0000256" key="4">
    <source>
        <dbReference type="ARBA" id="ARBA00022603"/>
    </source>
</evidence>
<gene>
    <name evidence="10 16" type="primary">metE</name>
    <name evidence="17" type="ORF">DO021_06115</name>
    <name evidence="16" type="ORF">EYB58_15945</name>
</gene>
<feature type="binding site" evidence="10 11">
    <location>
        <position position="601"/>
    </location>
    <ligand>
        <name>L-homocysteine</name>
        <dbReference type="ChEBI" id="CHEBI:58199"/>
    </ligand>
</feature>
<feature type="binding site" evidence="10">
    <location>
        <position position="667"/>
    </location>
    <ligand>
        <name>Zn(2+)</name>
        <dbReference type="ChEBI" id="CHEBI:29105"/>
        <note>catalytic</note>
    </ligand>
</feature>
<feature type="binding site" evidence="10">
    <location>
        <begin position="15"/>
        <end position="18"/>
    </location>
    <ligand>
        <name>5-methyltetrahydropteroyltri-L-glutamate</name>
        <dbReference type="ChEBI" id="CHEBI:58207"/>
    </ligand>
</feature>
<keyword evidence="9 10" id="KW-0486">Methionine biosynthesis</keyword>
<name>A0A328FIG1_9BACT</name>
<accession>A0A328FIG1</accession>
<evidence type="ECO:0000313" key="16">
    <source>
        <dbReference type="EMBL" id="QBH14274.1"/>
    </source>
</evidence>
<reference evidence="17 18" key="1">
    <citation type="submission" date="2018-06" db="EMBL/GenBank/DDBJ databases">
        <title>Complete Genome Sequence of Desulfobacter hydrogenophilus (DSM3380).</title>
        <authorList>
            <person name="Marietou A."/>
            <person name="Schreiber L."/>
            <person name="Marshall I."/>
            <person name="Jorgensen B."/>
        </authorList>
    </citation>
    <scope>NUCLEOTIDE SEQUENCE [LARGE SCALE GENOMIC DNA]</scope>
    <source>
        <strain evidence="17 18">DSM 3380</strain>
    </source>
</reference>
<dbReference type="HAMAP" id="MF_00172">
    <property type="entry name" value="Meth_synth"/>
    <property type="match status" value="1"/>
</dbReference>
<feature type="domain" description="Cobalamin-independent methionine synthase MetE N-terminal" evidence="15">
    <location>
        <begin position="2"/>
        <end position="311"/>
    </location>
</feature>
<evidence type="ECO:0000256" key="3">
    <source>
        <dbReference type="ARBA" id="ARBA00009553"/>
    </source>
</evidence>
<dbReference type="GO" id="GO:0032259">
    <property type="term" value="P:methylation"/>
    <property type="evidence" value="ECO:0007669"/>
    <property type="project" value="UniProtKB-KW"/>
</dbReference>
<comment type="pathway">
    <text evidence="2 10">Amino-acid biosynthesis; L-methionine biosynthesis via de novo pathway; L-methionine from L-homocysteine (MetE route): step 1/1.</text>
</comment>
<dbReference type="FunFam" id="3.20.20.210:FF:000003">
    <property type="entry name" value="5-methyltetrahydropteroyltriglutamate--homocysteine methyltransferase"/>
    <property type="match status" value="1"/>
</dbReference>
<keyword evidence="8 10" id="KW-0862">Zinc</keyword>
<dbReference type="InterPro" id="IPR013215">
    <property type="entry name" value="Cbl-indep_Met_Synth_N"/>
</dbReference>
<evidence type="ECO:0000256" key="1">
    <source>
        <dbReference type="ARBA" id="ARBA00002777"/>
    </source>
</evidence>
<dbReference type="CDD" id="cd03311">
    <property type="entry name" value="CIMS_C_terminal_like"/>
    <property type="match status" value="1"/>
</dbReference>
<feature type="binding site" evidence="10 11">
    <location>
        <position position="563"/>
    </location>
    <ligand>
        <name>5-methyltetrahydropteroyltri-L-glutamate</name>
        <dbReference type="ChEBI" id="CHEBI:58207"/>
    </ligand>
</feature>
<feature type="active site" description="Proton donor" evidence="10 13">
    <location>
        <position position="696"/>
    </location>
</feature>
<dbReference type="CDD" id="cd03312">
    <property type="entry name" value="CIMS_N_terminal_like"/>
    <property type="match status" value="1"/>
</dbReference>
<dbReference type="Gene3D" id="3.20.20.210">
    <property type="match status" value="2"/>
</dbReference>
<evidence type="ECO:0000313" key="18">
    <source>
        <dbReference type="Proteomes" id="UP000248798"/>
    </source>
</evidence>
<feature type="domain" description="Cobalamin-independent methionine synthase MetE C-terminal/archaeal" evidence="14">
    <location>
        <begin position="429"/>
        <end position="750"/>
    </location>
</feature>
<evidence type="ECO:0000256" key="6">
    <source>
        <dbReference type="ARBA" id="ARBA00022679"/>
    </source>
</evidence>
<dbReference type="FunFam" id="3.20.20.210:FF:000002">
    <property type="entry name" value="5-methyltetrahydropteroyltriglutamate--homocysteine methyltransferase"/>
    <property type="match status" value="1"/>
</dbReference>
<feature type="binding site" evidence="10">
    <location>
        <position position="643"/>
    </location>
    <ligand>
        <name>Zn(2+)</name>
        <dbReference type="ChEBI" id="CHEBI:29105"/>
        <note>catalytic</note>
    </ligand>
</feature>
<keyword evidence="10" id="KW-0677">Repeat</keyword>
<dbReference type="Proteomes" id="UP000293902">
    <property type="component" value="Chromosome"/>
</dbReference>
<feature type="binding site" evidence="10">
    <location>
        <position position="728"/>
    </location>
    <ligand>
        <name>Zn(2+)</name>
        <dbReference type="ChEBI" id="CHEBI:29105"/>
        <note>catalytic</note>
    </ligand>
</feature>
<feature type="binding site" evidence="12">
    <location>
        <position position="728"/>
    </location>
    <ligand>
        <name>Zn(2+)</name>
        <dbReference type="ChEBI" id="CHEBI:29105"/>
        <label>1</label>
        <note>catalytic</note>
    </ligand>
</feature>
<feature type="binding site" evidence="10 11">
    <location>
        <begin position="433"/>
        <end position="435"/>
    </location>
    <ligand>
        <name>L-homocysteine</name>
        <dbReference type="ChEBI" id="CHEBI:58199"/>
    </ligand>
</feature>
<feature type="binding site" evidence="11">
    <location>
        <position position="120"/>
    </location>
    <ligand>
        <name>5-methyltetrahydropteroyltri-L-glutamate</name>
        <dbReference type="ChEBI" id="CHEBI:58207"/>
    </ligand>
</feature>
<dbReference type="Proteomes" id="UP000248798">
    <property type="component" value="Unassembled WGS sequence"/>
</dbReference>
<evidence type="ECO:0000256" key="8">
    <source>
        <dbReference type="ARBA" id="ARBA00022833"/>
    </source>
</evidence>